<keyword evidence="7" id="KW-1185">Reference proteome</keyword>
<protein>
    <submittedName>
        <fullName evidence="6">Sulfatase-like hydrolase/transferase</fullName>
    </submittedName>
</protein>
<reference evidence="6 7" key="1">
    <citation type="submission" date="2020-01" db="EMBL/GenBank/DDBJ databases">
        <title>Ponticoccus aerotolerans gen. nov., sp. nov., an anaerobic bacterium and proposal of Ponticoccusceae fam. nov., Ponticoccusles ord. nov. and Ponticoccuse classis nov. in the phylum Kiritimatiellaeota.</title>
        <authorList>
            <person name="Zhou L.Y."/>
            <person name="Du Z.J."/>
        </authorList>
    </citation>
    <scope>NUCLEOTIDE SEQUENCE [LARGE SCALE GENOMIC DNA]</scope>
    <source>
        <strain evidence="6 7">S-5007</strain>
    </source>
</reference>
<evidence type="ECO:0000256" key="1">
    <source>
        <dbReference type="ARBA" id="ARBA00008779"/>
    </source>
</evidence>
<accession>A0A6P1MAN0</accession>
<gene>
    <name evidence="6" type="ORF">GT409_06740</name>
</gene>
<evidence type="ECO:0000256" key="4">
    <source>
        <dbReference type="ARBA" id="ARBA00022837"/>
    </source>
</evidence>
<keyword evidence="6" id="KW-0808">Transferase</keyword>
<comment type="similarity">
    <text evidence="1">Belongs to the sulfatase family.</text>
</comment>
<dbReference type="CDD" id="cd16027">
    <property type="entry name" value="SGSH"/>
    <property type="match status" value="1"/>
</dbReference>
<dbReference type="InterPro" id="IPR017850">
    <property type="entry name" value="Alkaline_phosphatase_core_sf"/>
</dbReference>
<dbReference type="SUPFAM" id="SSF53649">
    <property type="entry name" value="Alkaline phosphatase-like"/>
    <property type="match status" value="1"/>
</dbReference>
<name>A0A6P1MAN0_9BACT</name>
<dbReference type="PROSITE" id="PS00523">
    <property type="entry name" value="SULFATASE_1"/>
    <property type="match status" value="1"/>
</dbReference>
<evidence type="ECO:0000313" key="7">
    <source>
        <dbReference type="Proteomes" id="UP000464954"/>
    </source>
</evidence>
<keyword evidence="4" id="KW-0106">Calcium</keyword>
<dbReference type="GO" id="GO:0004065">
    <property type="term" value="F:arylsulfatase activity"/>
    <property type="evidence" value="ECO:0007669"/>
    <property type="project" value="TreeGrafter"/>
</dbReference>
<dbReference type="EMBL" id="CP047593">
    <property type="protein sequence ID" value="QHI69158.1"/>
    <property type="molecule type" value="Genomic_DNA"/>
</dbReference>
<dbReference type="GO" id="GO:0016740">
    <property type="term" value="F:transferase activity"/>
    <property type="evidence" value="ECO:0007669"/>
    <property type="project" value="UniProtKB-KW"/>
</dbReference>
<dbReference type="GO" id="GO:0046872">
    <property type="term" value="F:metal ion binding"/>
    <property type="evidence" value="ECO:0007669"/>
    <property type="project" value="UniProtKB-KW"/>
</dbReference>
<evidence type="ECO:0000259" key="5">
    <source>
        <dbReference type="Pfam" id="PF00884"/>
    </source>
</evidence>
<dbReference type="Proteomes" id="UP000464954">
    <property type="component" value="Chromosome"/>
</dbReference>
<dbReference type="AlphaFoldDB" id="A0A6P1MAN0"/>
<dbReference type="KEGG" id="taer:GT409_06740"/>
<dbReference type="InterPro" id="IPR000917">
    <property type="entry name" value="Sulfatase_N"/>
</dbReference>
<dbReference type="PANTHER" id="PTHR42693">
    <property type="entry name" value="ARYLSULFATASE FAMILY MEMBER"/>
    <property type="match status" value="1"/>
</dbReference>
<dbReference type="InterPro" id="IPR050738">
    <property type="entry name" value="Sulfatase"/>
</dbReference>
<keyword evidence="3 6" id="KW-0378">Hydrolase</keyword>
<dbReference type="PANTHER" id="PTHR42693:SF53">
    <property type="entry name" value="ENDO-4-O-SULFATASE"/>
    <property type="match status" value="1"/>
</dbReference>
<organism evidence="6 7">
    <name type="scientific">Tichowtungia aerotolerans</name>
    <dbReference type="NCBI Taxonomy" id="2697043"/>
    <lineage>
        <taxon>Bacteria</taxon>
        <taxon>Pseudomonadati</taxon>
        <taxon>Kiritimatiellota</taxon>
        <taxon>Tichowtungiia</taxon>
        <taxon>Tichowtungiales</taxon>
        <taxon>Tichowtungiaceae</taxon>
        <taxon>Tichowtungia</taxon>
    </lineage>
</organism>
<dbReference type="InterPro" id="IPR024607">
    <property type="entry name" value="Sulfatase_CS"/>
</dbReference>
<dbReference type="Gene3D" id="3.40.720.10">
    <property type="entry name" value="Alkaline Phosphatase, subunit A"/>
    <property type="match status" value="1"/>
</dbReference>
<dbReference type="Pfam" id="PF00884">
    <property type="entry name" value="Sulfatase"/>
    <property type="match status" value="1"/>
</dbReference>
<dbReference type="RefSeq" id="WP_160628188.1">
    <property type="nucleotide sequence ID" value="NZ_CP047593.1"/>
</dbReference>
<evidence type="ECO:0000256" key="3">
    <source>
        <dbReference type="ARBA" id="ARBA00022801"/>
    </source>
</evidence>
<proteinExistence type="inferred from homology"/>
<keyword evidence="2" id="KW-0479">Metal-binding</keyword>
<sequence length="422" mass="47164">MKPLNIIYIHSHDTGRYIQPYGYSVKSPAMQAFAEEGVLFRNAFCQSPTCSPSRASLLTGQPAHCAGMYDLAHFGFRLNDYSEHILHTLRRAGYKSALFGFQHITDWAAPEAIGYDEINVTKDCRALEVVPMAQAYLERHHEAPFFLDIGIAETHRLGGGFFSDAGKALGDARYCRPPAPLPDTLEIRQDYADYARAVEVYDQAVANLMSTLEKTGLSEQTLVIITTDHGSPFPNMKCSLSDQGTGVMLMMRGPTGSVFRGGKVIDAIVTQMDLFPTLCELAGVEKPVWLAGKSLHPLVAGTVDRLHESIFFEINYHGGVCFPHRSIRTDRYKLIHFYRELAAAPHCCDAGLSRELFDAHDWGAYWEEDVQLYDLFFDPLEQRNLAENPSVADVKNNLTDRLVQWQKTTGDPLLEGGLPDRK</sequence>
<evidence type="ECO:0000313" key="6">
    <source>
        <dbReference type="EMBL" id="QHI69158.1"/>
    </source>
</evidence>
<feature type="domain" description="Sulfatase N-terminal" evidence="5">
    <location>
        <begin position="5"/>
        <end position="284"/>
    </location>
</feature>
<evidence type="ECO:0000256" key="2">
    <source>
        <dbReference type="ARBA" id="ARBA00022723"/>
    </source>
</evidence>